<dbReference type="EMBL" id="BORW01000024">
    <property type="protein sequence ID" value="GIO68954.1"/>
    <property type="molecule type" value="Genomic_DNA"/>
</dbReference>
<accession>A0ABQ4M0I0</accession>
<gene>
    <name evidence="2" type="ORF">J21TS3_37750</name>
</gene>
<feature type="domain" description="N-acetyltransferase" evidence="1">
    <location>
        <begin position="2"/>
        <end position="160"/>
    </location>
</feature>
<dbReference type="Gene3D" id="3.40.630.30">
    <property type="match status" value="1"/>
</dbReference>
<evidence type="ECO:0000313" key="2">
    <source>
        <dbReference type="EMBL" id="GIO68954.1"/>
    </source>
</evidence>
<proteinExistence type="predicted"/>
<sequence>MYRISSMNAEDAAVIALWQYPPPYELYSMDGSQEDAAELMNGDYVSVKDAEGRVIGFYCTGISARVPGGYAAGIYEDDSLVDFGLGMKPELTGQGHGRRFVEEGIGYVQRTFPGKGIRLVVAAFNERAIRAYGKAGFERAGVLSSPVHGRETRLFAWSAGGFNLAGAGFVTASNRGDSRQCMIFPRRLSLTFGHNLVFII</sequence>
<evidence type="ECO:0000259" key="1">
    <source>
        <dbReference type="PROSITE" id="PS51186"/>
    </source>
</evidence>
<dbReference type="Pfam" id="PF00583">
    <property type="entry name" value="Acetyltransf_1"/>
    <property type="match status" value="1"/>
</dbReference>
<comment type="caution">
    <text evidence="2">The sequence shown here is derived from an EMBL/GenBank/DDBJ whole genome shotgun (WGS) entry which is preliminary data.</text>
</comment>
<name>A0ABQ4M0I0_9BACL</name>
<dbReference type="PROSITE" id="PS51186">
    <property type="entry name" value="GNAT"/>
    <property type="match status" value="1"/>
</dbReference>
<dbReference type="RefSeq" id="WP_212951535.1">
    <property type="nucleotide sequence ID" value="NZ_BORW01000024.1"/>
</dbReference>
<keyword evidence="3" id="KW-1185">Reference proteome</keyword>
<dbReference type="SUPFAM" id="SSF55729">
    <property type="entry name" value="Acyl-CoA N-acyltransferases (Nat)"/>
    <property type="match status" value="1"/>
</dbReference>
<dbReference type="InterPro" id="IPR000182">
    <property type="entry name" value="GNAT_dom"/>
</dbReference>
<protein>
    <submittedName>
        <fullName evidence="2">N-acetyltransferase</fullName>
    </submittedName>
</protein>
<reference evidence="2 3" key="1">
    <citation type="submission" date="2021-03" db="EMBL/GenBank/DDBJ databases">
        <title>Antimicrobial resistance genes in bacteria isolated from Japanese honey, and their potential for conferring macrolide and lincosamide resistance in the American foulbrood pathogen Paenibacillus larvae.</title>
        <authorList>
            <person name="Okamoto M."/>
            <person name="Kumagai M."/>
            <person name="Kanamori H."/>
            <person name="Takamatsu D."/>
        </authorList>
    </citation>
    <scope>NUCLEOTIDE SEQUENCE [LARGE SCALE GENOMIC DNA]</scope>
    <source>
        <strain evidence="2 3">J21TS3</strain>
    </source>
</reference>
<dbReference type="Proteomes" id="UP000680638">
    <property type="component" value="Unassembled WGS sequence"/>
</dbReference>
<organism evidence="2 3">
    <name type="scientific">Paenibacillus cookii</name>
    <dbReference type="NCBI Taxonomy" id="157839"/>
    <lineage>
        <taxon>Bacteria</taxon>
        <taxon>Bacillati</taxon>
        <taxon>Bacillota</taxon>
        <taxon>Bacilli</taxon>
        <taxon>Bacillales</taxon>
        <taxon>Paenibacillaceae</taxon>
        <taxon>Paenibacillus</taxon>
    </lineage>
</organism>
<evidence type="ECO:0000313" key="3">
    <source>
        <dbReference type="Proteomes" id="UP000680638"/>
    </source>
</evidence>
<dbReference type="InterPro" id="IPR016181">
    <property type="entry name" value="Acyl_CoA_acyltransferase"/>
</dbReference>